<dbReference type="Proteomes" id="UP000256845">
    <property type="component" value="Unassembled WGS sequence"/>
</dbReference>
<sequence length="144" mass="15803">MLTCDNFDADDRFNSPAFGKTIKRKRMKNSKRQLPVSYSTVKIAAITLVAVSISACGVDQPFGLAATATTGFIMEDKLPTDYVAEAITGKDCSYIRRLDDGGPLCRSQDYGQVIEQPIYCYKSLGNVSCYRKPNPYGDGVLPVQ</sequence>
<keyword evidence="2" id="KW-1185">Reference proteome</keyword>
<comment type="caution">
    <text evidence="1">The sequence shown here is derived from an EMBL/GenBank/DDBJ whole genome shotgun (WGS) entry which is preliminary data.</text>
</comment>
<evidence type="ECO:0000313" key="1">
    <source>
        <dbReference type="EMBL" id="RED53577.1"/>
    </source>
</evidence>
<evidence type="ECO:0000313" key="2">
    <source>
        <dbReference type="Proteomes" id="UP000256845"/>
    </source>
</evidence>
<dbReference type="AlphaFoldDB" id="A0A3D9HVT9"/>
<accession>A0A3D9HVT9</accession>
<name>A0A3D9HVT9_9PROT</name>
<dbReference type="EMBL" id="QRDW01000001">
    <property type="protein sequence ID" value="RED53577.1"/>
    <property type="molecule type" value="Genomic_DNA"/>
</dbReference>
<protein>
    <submittedName>
        <fullName evidence="1">Uncharacterized protein</fullName>
    </submittedName>
</protein>
<gene>
    <name evidence="1" type="ORF">DFP90_101368</name>
</gene>
<proteinExistence type="predicted"/>
<reference evidence="1 2" key="1">
    <citation type="submission" date="2018-07" db="EMBL/GenBank/DDBJ databases">
        <title>Genomic Encyclopedia of Type Strains, Phase III (KMG-III): the genomes of soil and plant-associated and newly described type strains.</title>
        <authorList>
            <person name="Whitman W."/>
        </authorList>
    </citation>
    <scope>NUCLEOTIDE SEQUENCE [LARGE SCALE GENOMIC DNA]</scope>
    <source>
        <strain evidence="1 2">CECT 8488</strain>
    </source>
</reference>
<organism evidence="1 2">
    <name type="scientific">Aestuariispira insulae</name>
    <dbReference type="NCBI Taxonomy" id="1461337"/>
    <lineage>
        <taxon>Bacteria</taxon>
        <taxon>Pseudomonadati</taxon>
        <taxon>Pseudomonadota</taxon>
        <taxon>Alphaproteobacteria</taxon>
        <taxon>Rhodospirillales</taxon>
        <taxon>Kiloniellaceae</taxon>
        <taxon>Aestuariispira</taxon>
    </lineage>
</organism>